<keyword evidence="3" id="KW-1185">Reference proteome</keyword>
<dbReference type="PANTHER" id="PTHR34281:SF2">
    <property type="entry name" value="PROTEIN EARLY FLOWERING 3"/>
    <property type="match status" value="1"/>
</dbReference>
<feature type="compositionally biased region" description="Polar residues" evidence="1">
    <location>
        <begin position="60"/>
        <end position="77"/>
    </location>
</feature>
<feature type="region of interest" description="Disordered" evidence="1">
    <location>
        <begin position="130"/>
        <end position="154"/>
    </location>
</feature>
<feature type="compositionally biased region" description="Low complexity" evidence="1">
    <location>
        <begin position="130"/>
        <end position="140"/>
    </location>
</feature>
<dbReference type="EMBL" id="QPKB01000004">
    <property type="protein sequence ID" value="RWR82745.1"/>
    <property type="molecule type" value="Genomic_DNA"/>
</dbReference>
<feature type="compositionally biased region" description="Polar residues" evidence="1">
    <location>
        <begin position="506"/>
        <end position="526"/>
    </location>
</feature>
<evidence type="ECO:0000313" key="2">
    <source>
        <dbReference type="EMBL" id="RWR82745.1"/>
    </source>
</evidence>
<feature type="region of interest" description="Disordered" evidence="1">
    <location>
        <begin position="50"/>
        <end position="79"/>
    </location>
</feature>
<feature type="compositionally biased region" description="Basic and acidic residues" evidence="1">
    <location>
        <begin position="1"/>
        <end position="10"/>
    </location>
</feature>
<comment type="caution">
    <text evidence="2">The sequence shown here is derived from an EMBL/GenBank/DDBJ whole genome shotgun (WGS) entry which is preliminary data.</text>
</comment>
<feature type="region of interest" description="Disordered" evidence="1">
    <location>
        <begin position="471"/>
        <end position="527"/>
    </location>
</feature>
<dbReference type="GO" id="GO:2000028">
    <property type="term" value="P:regulation of photoperiodism, flowering"/>
    <property type="evidence" value="ECO:0007669"/>
    <property type="project" value="InterPro"/>
</dbReference>
<proteinExistence type="predicted"/>
<dbReference type="InterPro" id="IPR039319">
    <property type="entry name" value="ELF3-like"/>
</dbReference>
<dbReference type="Proteomes" id="UP000283530">
    <property type="component" value="Unassembled WGS sequence"/>
</dbReference>
<dbReference type="OrthoDB" id="1939092at2759"/>
<dbReference type="AlphaFoldDB" id="A0A3S3MMN6"/>
<feature type="region of interest" description="Disordered" evidence="1">
    <location>
        <begin position="1"/>
        <end position="33"/>
    </location>
</feature>
<feature type="compositionally biased region" description="Basic and acidic residues" evidence="1">
    <location>
        <begin position="480"/>
        <end position="497"/>
    </location>
</feature>
<sequence length="769" mass="84838">MKGGKDEEKVMGPMFPRLHVNDTEKGGPRPPPRNKMALYEQLSVPSRRFNSHTASAFPPRSNNTNTLVASASSSQGGSCERSVFSSVYIPPPTTHSTETLHSHSSAQMNLNAMAIQLERNSMREVGYKASNTTRNSSSTNQCSFSRTHNSSNSNNSCGKKIRYEDDFVVPTFVQSGISQGFNVYRHGGDRSTPYSAYPGQSTAIEGISPQKSMVVACNSSFLLQSTHDKPLKEIGTTDLEVRKQKRNLSEEKPKETVAIRDRFEKSGSQPLTGKIISKPLRHVSASLNQEHHSSPINELQSLQNKNSQLYLESARLQQENTCIDENDVAERENASRVRSDWCSRDSLEICPNQLEDCVGEDEDKANESMLVGDQNDDITDTSMVDSISRFEISPDDVVGVMGQKNFWDARREIANQQRVFAVQVFELHRLMKVQKLISASPDILLESNPYLGRPSLMVPAKKKTSEYLLKSQPQVVQQRNDSHKPSKIADHLTDNAVRKPPPAPTLNDNANKGHVNQHSGSNTCSVNPPAAPFATNNKSDGCYFHPPPGNQWLIPVMSPSEGLVYKSYTGPCPPTAGFLAPFYGGCGPISILPDPAFGAPSSRHQPVAQSYFHPYALPVRDAITSVVEQVNPSGGVQAQHVQAEQMSMGEVNFNMQSGSSCNLSNQKSEAFSCCIRKLTSKDSELQDNSVSSPCVRVPGDRYDAEECDMLPLFPMAPAAKRSDKREQAPSNDQQIHVIKVVPHNARSATESVARIFRSIQEERQQFKSL</sequence>
<evidence type="ECO:0000256" key="1">
    <source>
        <dbReference type="SAM" id="MobiDB-lite"/>
    </source>
</evidence>
<dbReference type="STRING" id="337451.A0A3S3MMN6"/>
<protein>
    <submittedName>
        <fullName evidence="2">Protein HEADING DATE 3B</fullName>
    </submittedName>
</protein>
<accession>A0A3S3MMN6</accession>
<gene>
    <name evidence="2" type="ORF">CKAN_01147800</name>
</gene>
<name>A0A3S3MMN6_9MAGN</name>
<dbReference type="PANTHER" id="PTHR34281">
    <property type="entry name" value="PROTEIN EARLY FLOWERING 3"/>
    <property type="match status" value="1"/>
</dbReference>
<evidence type="ECO:0000313" key="3">
    <source>
        <dbReference type="Proteomes" id="UP000283530"/>
    </source>
</evidence>
<reference evidence="2 3" key="1">
    <citation type="journal article" date="2019" name="Nat. Plants">
        <title>Stout camphor tree genome fills gaps in understanding of flowering plant genome evolution.</title>
        <authorList>
            <person name="Chaw S.M."/>
            <person name="Liu Y.C."/>
            <person name="Wu Y.W."/>
            <person name="Wang H.Y."/>
            <person name="Lin C.I."/>
            <person name="Wu C.S."/>
            <person name="Ke H.M."/>
            <person name="Chang L.Y."/>
            <person name="Hsu C.Y."/>
            <person name="Yang H.T."/>
            <person name="Sudianto E."/>
            <person name="Hsu M.H."/>
            <person name="Wu K.P."/>
            <person name="Wang L.N."/>
            <person name="Leebens-Mack J.H."/>
            <person name="Tsai I.J."/>
        </authorList>
    </citation>
    <scope>NUCLEOTIDE SEQUENCE [LARGE SCALE GENOMIC DNA]</scope>
    <source>
        <strain evidence="3">cv. Chaw 1501</strain>
        <tissue evidence="2">Young leaves</tissue>
    </source>
</reference>
<organism evidence="2 3">
    <name type="scientific">Cinnamomum micranthum f. kanehirae</name>
    <dbReference type="NCBI Taxonomy" id="337451"/>
    <lineage>
        <taxon>Eukaryota</taxon>
        <taxon>Viridiplantae</taxon>
        <taxon>Streptophyta</taxon>
        <taxon>Embryophyta</taxon>
        <taxon>Tracheophyta</taxon>
        <taxon>Spermatophyta</taxon>
        <taxon>Magnoliopsida</taxon>
        <taxon>Magnoliidae</taxon>
        <taxon>Laurales</taxon>
        <taxon>Lauraceae</taxon>
        <taxon>Cinnamomum</taxon>
    </lineage>
</organism>